<evidence type="ECO:0000313" key="2">
    <source>
        <dbReference type="Proteomes" id="UP000838756"/>
    </source>
</evidence>
<reference evidence="1" key="1">
    <citation type="submission" date="2022-03" db="EMBL/GenBank/DDBJ databases">
        <authorList>
            <person name="Lindestad O."/>
        </authorList>
    </citation>
    <scope>NUCLEOTIDE SEQUENCE</scope>
</reference>
<dbReference type="EMBL" id="CAKXAJ010002538">
    <property type="protein sequence ID" value="CAH2208173.1"/>
    <property type="molecule type" value="Genomic_DNA"/>
</dbReference>
<gene>
    <name evidence="1" type="primary">jg24260</name>
    <name evidence="1" type="ORF">PAEG_LOCUS789</name>
</gene>
<name>A0A8S4QIW4_9NEOP</name>
<feature type="non-terminal residue" evidence="1">
    <location>
        <position position="64"/>
    </location>
</feature>
<dbReference type="Proteomes" id="UP000838756">
    <property type="component" value="Unassembled WGS sequence"/>
</dbReference>
<keyword evidence="2" id="KW-1185">Reference proteome</keyword>
<comment type="caution">
    <text evidence="1">The sequence shown here is derived from an EMBL/GenBank/DDBJ whole genome shotgun (WGS) entry which is preliminary data.</text>
</comment>
<accession>A0A8S4QIW4</accession>
<organism evidence="1 2">
    <name type="scientific">Pararge aegeria aegeria</name>
    <dbReference type="NCBI Taxonomy" id="348720"/>
    <lineage>
        <taxon>Eukaryota</taxon>
        <taxon>Metazoa</taxon>
        <taxon>Ecdysozoa</taxon>
        <taxon>Arthropoda</taxon>
        <taxon>Hexapoda</taxon>
        <taxon>Insecta</taxon>
        <taxon>Pterygota</taxon>
        <taxon>Neoptera</taxon>
        <taxon>Endopterygota</taxon>
        <taxon>Lepidoptera</taxon>
        <taxon>Glossata</taxon>
        <taxon>Ditrysia</taxon>
        <taxon>Papilionoidea</taxon>
        <taxon>Nymphalidae</taxon>
        <taxon>Satyrinae</taxon>
        <taxon>Satyrini</taxon>
        <taxon>Parargina</taxon>
        <taxon>Pararge</taxon>
    </lineage>
</organism>
<protein>
    <submittedName>
        <fullName evidence="1">Jg24260 protein</fullName>
    </submittedName>
</protein>
<sequence>MFVSSVLMAVPHSRCQQRRWSAVRVCGAAARGSCSTRCRTAGPRWRTSRRRSRRAVWSSWRFAK</sequence>
<evidence type="ECO:0000313" key="1">
    <source>
        <dbReference type="EMBL" id="CAH2208173.1"/>
    </source>
</evidence>
<dbReference type="AlphaFoldDB" id="A0A8S4QIW4"/>
<proteinExistence type="predicted"/>